<dbReference type="GO" id="GO:0016705">
    <property type="term" value="F:oxidoreductase activity, acting on paired donors, with incorporation or reduction of molecular oxygen"/>
    <property type="evidence" value="ECO:0007669"/>
    <property type="project" value="InterPro"/>
</dbReference>
<evidence type="ECO:0000313" key="1">
    <source>
        <dbReference type="EMBL" id="EUA30626.1"/>
    </source>
</evidence>
<dbReference type="PATRIC" id="fig|1299334.3.peg.6556"/>
<name>X8AHI7_MYCXE</name>
<accession>X8AHI7</accession>
<proteinExistence type="predicted"/>
<dbReference type="GO" id="GO:0004497">
    <property type="term" value="F:monooxygenase activity"/>
    <property type="evidence" value="ECO:0007669"/>
    <property type="project" value="InterPro"/>
</dbReference>
<dbReference type="AlphaFoldDB" id="X8AHI7"/>
<dbReference type="SUPFAM" id="SSF48264">
    <property type="entry name" value="Cytochrome P450"/>
    <property type="match status" value="1"/>
</dbReference>
<protein>
    <submittedName>
        <fullName evidence="1">Putative cytochrome P450</fullName>
    </submittedName>
</protein>
<gene>
    <name evidence="1" type="ORF">I553_4883</name>
</gene>
<dbReference type="EMBL" id="JAOB01000060">
    <property type="protein sequence ID" value="EUA30626.1"/>
    <property type="molecule type" value="Genomic_DNA"/>
</dbReference>
<dbReference type="InterPro" id="IPR036396">
    <property type="entry name" value="Cyt_P450_sf"/>
</dbReference>
<sequence>MTAEAIPKIHTDDLPMPEARDEAWLIVGRSPIVELEDGYAVTTRDLVETVLKDPATFSSKKAFDVLASPVPLVPIAFDPPQQTRYRQILQPFFSPGQLSRLNPN</sequence>
<comment type="caution">
    <text evidence="1">The sequence shown here is derived from an EMBL/GenBank/DDBJ whole genome shotgun (WGS) entry which is preliminary data.</text>
</comment>
<dbReference type="GO" id="GO:0005506">
    <property type="term" value="F:iron ion binding"/>
    <property type="evidence" value="ECO:0007669"/>
    <property type="project" value="InterPro"/>
</dbReference>
<dbReference type="GO" id="GO:0020037">
    <property type="term" value="F:heme binding"/>
    <property type="evidence" value="ECO:0007669"/>
    <property type="project" value="InterPro"/>
</dbReference>
<reference evidence="1" key="1">
    <citation type="submission" date="2014-01" db="EMBL/GenBank/DDBJ databases">
        <authorList>
            <person name="Brown-Elliot B."/>
            <person name="Wallace R."/>
            <person name="Lenaerts A."/>
            <person name="Ordway D."/>
            <person name="DeGroote M.A."/>
            <person name="Parker T."/>
            <person name="Sizemore C."/>
            <person name="Tallon L.J."/>
            <person name="Sadzewicz L.K."/>
            <person name="Sengamalay N."/>
            <person name="Fraser C.M."/>
            <person name="Hine E."/>
            <person name="Shefchek K.A."/>
            <person name="Das S.P."/>
            <person name="Tettelin H."/>
        </authorList>
    </citation>
    <scope>NUCLEOTIDE SEQUENCE [LARGE SCALE GENOMIC DNA]</scope>
    <source>
        <strain evidence="1">4042</strain>
    </source>
</reference>
<dbReference type="Gene3D" id="1.10.630.10">
    <property type="entry name" value="Cytochrome P450"/>
    <property type="match status" value="1"/>
</dbReference>
<organism evidence="1">
    <name type="scientific">Mycobacterium xenopi 4042</name>
    <dbReference type="NCBI Taxonomy" id="1299334"/>
    <lineage>
        <taxon>Bacteria</taxon>
        <taxon>Bacillati</taxon>
        <taxon>Actinomycetota</taxon>
        <taxon>Actinomycetes</taxon>
        <taxon>Mycobacteriales</taxon>
        <taxon>Mycobacteriaceae</taxon>
        <taxon>Mycobacterium</taxon>
    </lineage>
</organism>